<dbReference type="SUPFAM" id="SSF69318">
    <property type="entry name" value="Integrin alpha N-terminal domain"/>
    <property type="match status" value="2"/>
</dbReference>
<evidence type="ECO:0000259" key="5">
    <source>
        <dbReference type="Pfam" id="PF17210"/>
    </source>
</evidence>
<gene>
    <name evidence="6" type="ORF">AVDCRST_MAG64-1303</name>
</gene>
<dbReference type="Pfam" id="PF17210">
    <property type="entry name" value="SdrD_B"/>
    <property type="match status" value="1"/>
</dbReference>
<evidence type="ECO:0000313" key="6">
    <source>
        <dbReference type="EMBL" id="CAA9393323.1"/>
    </source>
</evidence>
<reference evidence="6" key="1">
    <citation type="submission" date="2020-02" db="EMBL/GenBank/DDBJ databases">
        <authorList>
            <person name="Meier V. D."/>
        </authorList>
    </citation>
    <scope>NUCLEOTIDE SEQUENCE</scope>
    <source>
        <strain evidence="6">AVDCRST_MAG64</strain>
    </source>
</reference>
<feature type="region of interest" description="Disordered" evidence="4">
    <location>
        <begin position="1032"/>
        <end position="1059"/>
    </location>
</feature>
<dbReference type="Gene3D" id="2.60.40.10">
    <property type="entry name" value="Immunoglobulins"/>
    <property type="match status" value="2"/>
</dbReference>
<evidence type="ECO:0000256" key="1">
    <source>
        <dbReference type="ARBA" id="ARBA00004613"/>
    </source>
</evidence>
<dbReference type="InterPro" id="IPR013517">
    <property type="entry name" value="FG-GAP"/>
</dbReference>
<dbReference type="SUPFAM" id="SSF117074">
    <property type="entry name" value="Hypothetical protein PA1324"/>
    <property type="match status" value="1"/>
</dbReference>
<feature type="domain" description="SD-repeat containing protein B" evidence="5">
    <location>
        <begin position="1122"/>
        <end position="1198"/>
    </location>
</feature>
<dbReference type="Pfam" id="PF01839">
    <property type="entry name" value="FG-GAP"/>
    <property type="match status" value="1"/>
</dbReference>
<protein>
    <recommendedName>
        <fullName evidence="5">SD-repeat containing protein B domain-containing protein</fullName>
    </recommendedName>
</protein>
<dbReference type="Gene3D" id="2.130.10.130">
    <property type="entry name" value="Integrin alpha, N-terminal"/>
    <property type="match status" value="2"/>
</dbReference>
<evidence type="ECO:0000256" key="4">
    <source>
        <dbReference type="SAM" id="MobiDB-lite"/>
    </source>
</evidence>
<dbReference type="GO" id="GO:0005576">
    <property type="term" value="C:extracellular region"/>
    <property type="evidence" value="ECO:0007669"/>
    <property type="project" value="UniProtKB-SubCell"/>
</dbReference>
<name>A0A6J4NP45_9BACT</name>
<feature type="compositionally biased region" description="Basic and acidic residues" evidence="4">
    <location>
        <begin position="795"/>
        <end position="804"/>
    </location>
</feature>
<accession>A0A6J4NP45</accession>
<dbReference type="InterPro" id="IPR028994">
    <property type="entry name" value="Integrin_alpha_N"/>
</dbReference>
<dbReference type="Pfam" id="PF13517">
    <property type="entry name" value="FG-GAP_3"/>
    <property type="match status" value="1"/>
</dbReference>
<evidence type="ECO:0000256" key="3">
    <source>
        <dbReference type="ARBA" id="ARBA00022729"/>
    </source>
</evidence>
<dbReference type="InterPro" id="IPR013783">
    <property type="entry name" value="Ig-like_fold"/>
</dbReference>
<dbReference type="EMBL" id="CADCUQ010000297">
    <property type="protein sequence ID" value="CAA9393323.1"/>
    <property type="molecule type" value="Genomic_DNA"/>
</dbReference>
<dbReference type="PANTHER" id="PTHR46580">
    <property type="entry name" value="SENSOR KINASE-RELATED"/>
    <property type="match status" value="1"/>
</dbReference>
<keyword evidence="2" id="KW-0964">Secreted</keyword>
<evidence type="ECO:0000256" key="2">
    <source>
        <dbReference type="ARBA" id="ARBA00022525"/>
    </source>
</evidence>
<dbReference type="InterPro" id="IPR033764">
    <property type="entry name" value="Sdr_B"/>
</dbReference>
<organism evidence="6">
    <name type="scientific">uncultured Phycisphaerae bacterium</name>
    <dbReference type="NCBI Taxonomy" id="904963"/>
    <lineage>
        <taxon>Bacteria</taxon>
        <taxon>Pseudomonadati</taxon>
        <taxon>Planctomycetota</taxon>
        <taxon>Phycisphaerae</taxon>
        <taxon>environmental samples</taxon>
    </lineage>
</organism>
<keyword evidence="3" id="KW-0732">Signal</keyword>
<feature type="region of interest" description="Disordered" evidence="4">
    <location>
        <begin position="988"/>
        <end position="1015"/>
    </location>
</feature>
<proteinExistence type="predicted"/>
<sequence length="1684" mass="176306">MRNTRSARKHLEDCIARTTDRIRRGIRPAAVRTPGTAVRPHGHIEVLERRVLLTDVPLGALQFRADNFVQAAGKWAATGTIEMGLKPTGAEAFNPLVEIQGGVEFVPDAPTFTVTAGDLYIVAGEQHTELFSVDARSLYNVADWTGASGSGLAASGDTKVFGPNIKFALRDVRFGLDDGAKDTSGAEVKLHGDLTLAPINLTASFIGDSYVTVGEGGVGLENAPQLNETINVTPDVSIGIRDVGWQYDGSKGLFGISGTASVTSYVPKTNHTKKQAEFAGGIGIALTNGELTELSVTVSGAGTIKGLAVNVKSSPDEVRPQKLTFGYRKGDDGHAYYEAYGTLTVKVGGSEVTAQLGEANDSRAKPGLVIEDDALTKVDMGLSGTLAVYGLKVELGGEGKANPVKLVYVNEADGSDFQVTGTVSVPRLWGAEVSLGNNQAGGLEIKDGEWELHSLDLKVGHVNLGAFQVEDFEVGFEHEEGAVIWTGGATVMFPGGFGIGGKVTVKNGALDALSVTYSAGTTQGIPVAQTGLFVTYINVSLANLETPGEIVATGTVSLFYGQAVTIRGQAGARMLAVTGSVLVNKDEMVVTADAVIGAIQTSEGKVDLDRAIIGKGDASLVLDWGERKYSLDARLELFDGAVKIDGGFDLEPDGALTIFADAELDVPDSVPFIGGREVIGGHFLFRHLPADVGKSFAAAWLEFTFPKKFDIGVEYNFADKNFHVIGTSDVDEFQAQLTQPVPRTFRYTSPMKVTAGTTAATLSVQWPRPKLPLNGDPKVSLMLPDGTILSQDDLNPDHPKDRRYTYVPPPQEPTGAGGNGDDDPDAVDSSAAVHIVGDPDNDYQPIHAGGDVTYTLILDVTVYEPPNANNPPFADAGDLAFHLSQHLPRPVIQVGQVTRTPGNPNVWTVAYSGKAARDADVTVFASFADPTGVGTAQPVLVGDQKLVSFRVHPVNGAFNGTVNWDVSGDYPLPQYVYARIDDDANTQVSSDEYLPKNGQRPSATSDPQIIGSVSDFKTGQNLTGWRVYVDLNRNGQYDPPSPPNGGNPGGPGEPTAITDDRQGNAYAITDDRLRPGDTVSLAVVVPPGYRVHPGTTNPRDVTIKQLPENVGFSPVVDRLASVTGLVFEDLNQNGARDAGEPGLSGLTLRAVARGGDGQPITVRTDRNGKYEFVGLSAQTTYDVTFVPDPAGYFQTKPQDQPLTFSRTIGDALDQQTGTAYAVLPLTVIAGTVTGYALGSNGQLGPNPTPRGGWTVNLYGSGGSGPAVASTTTAADGTYRFGGLRPGNYVVREEPLSGWRQVAPFSSNFALGSGYNTLQTPSNSLAVADFDRDGRSDVAALNPLDHPTADVSIMFGRGGRAFDGPYNQTVSFGGGVELAATDIDGDGYADLALVSPGGQVDVLFNQQGKGGSRSFANAPNFASLEAGATVLDARPGRAGTGDPYGGLFVLYQVAAGDQLLTKVAVLTPGTRGFVVTTVVAGDASRGAPPARLAVGDWNVDGYLDAVVNAPAVDGGNFVPQVRLLLGDGTGRFPSPTITHRDLGAGAQPSASAAAGAVAVGDINNDHLIDLVTYDPTRNTVVYLLNNAVSGFQDQATTFPLAGGQPMSDLLLKDLNGDTRADLVGLPTNGATLTVAVNQGTAGAYFANTAQAPFTPRPGQPSSLRGLTSGDLDNDGLTDLLMADTA</sequence>
<comment type="subcellular location">
    <subcellularLocation>
        <location evidence="1">Secreted</location>
    </subcellularLocation>
</comment>
<feature type="region of interest" description="Disordered" evidence="4">
    <location>
        <begin position="787"/>
        <end position="828"/>
    </location>
</feature>